<evidence type="ECO:0000313" key="1">
    <source>
        <dbReference type="EMBL" id="HFX13424.1"/>
    </source>
</evidence>
<accession>A0A7C3RM05</accession>
<reference evidence="1" key="1">
    <citation type="journal article" date="2020" name="mSystems">
        <title>Genome- and Community-Level Interaction Insights into Carbon Utilization and Element Cycling Functions of Hydrothermarchaeota in Hydrothermal Sediment.</title>
        <authorList>
            <person name="Zhou Z."/>
            <person name="Liu Y."/>
            <person name="Xu W."/>
            <person name="Pan J."/>
            <person name="Luo Z.H."/>
            <person name="Li M."/>
        </authorList>
    </citation>
    <scope>NUCLEOTIDE SEQUENCE [LARGE SCALE GENOMIC DNA]</scope>
    <source>
        <strain evidence="1">SpSt-81</strain>
    </source>
</reference>
<dbReference type="EMBL" id="DTIN01000014">
    <property type="protein sequence ID" value="HFX13424.1"/>
    <property type="molecule type" value="Genomic_DNA"/>
</dbReference>
<comment type="caution">
    <text evidence="1">The sequence shown here is derived from an EMBL/GenBank/DDBJ whole genome shotgun (WGS) entry which is preliminary data.</text>
</comment>
<sequence length="232" mass="28346">MKPIAKKIIEFTMKDLFYKLNFPFEWGRESLYQLYFYEKGEERIIEESFKNYKIFQKWMNSHNIILSDFIEKLKSIRDIRSDFLSFKRSSLKDLIRDLYNIIDDIRIFIGKNSIPLPQDIYIPDINILGPENFTWEVLSFYIKSIRFITFSINFFNYPQISEEIILYNNRRYFPEHSYKLIDEKVYLQDLILSWSGIPSQNYIKEFYLPKDIKLEDGLEYFTIKNKIFIFHK</sequence>
<dbReference type="AlphaFoldDB" id="A0A7C3RM05"/>
<gene>
    <name evidence="1" type="ORF">ENW00_04580</name>
</gene>
<protein>
    <submittedName>
        <fullName evidence="1">DNA repair protein Rad50</fullName>
    </submittedName>
</protein>
<proteinExistence type="predicted"/>
<name>A0A7C3RM05_DICTH</name>
<organism evidence="1">
    <name type="scientific">Dictyoglomus thermophilum</name>
    <dbReference type="NCBI Taxonomy" id="14"/>
    <lineage>
        <taxon>Bacteria</taxon>
        <taxon>Pseudomonadati</taxon>
        <taxon>Dictyoglomota</taxon>
        <taxon>Dictyoglomia</taxon>
        <taxon>Dictyoglomales</taxon>
        <taxon>Dictyoglomaceae</taxon>
        <taxon>Dictyoglomus</taxon>
    </lineage>
</organism>